<feature type="region of interest" description="Disordered" evidence="7">
    <location>
        <begin position="538"/>
        <end position="559"/>
    </location>
</feature>
<dbReference type="SMART" id="SM00388">
    <property type="entry name" value="HisKA"/>
    <property type="match status" value="1"/>
</dbReference>
<dbReference type="SUPFAM" id="SSF55874">
    <property type="entry name" value="ATPase domain of HSP90 chaperone/DNA topoisomerase II/histidine kinase"/>
    <property type="match status" value="1"/>
</dbReference>
<feature type="transmembrane region" description="Helical" evidence="8">
    <location>
        <begin position="92"/>
        <end position="109"/>
    </location>
</feature>
<protein>
    <recommendedName>
        <fullName evidence="3">histidine kinase</fullName>
        <ecNumber evidence="3">2.7.13.3</ecNumber>
    </recommendedName>
</protein>
<keyword evidence="6" id="KW-0902">Two-component regulatory system</keyword>
<feature type="transmembrane region" description="Helical" evidence="8">
    <location>
        <begin position="143"/>
        <end position="167"/>
    </location>
</feature>
<evidence type="ECO:0000256" key="7">
    <source>
        <dbReference type="SAM" id="MobiDB-lite"/>
    </source>
</evidence>
<evidence type="ECO:0000256" key="5">
    <source>
        <dbReference type="ARBA" id="ARBA00022777"/>
    </source>
</evidence>
<keyword evidence="5 11" id="KW-0808">Transferase</keyword>
<dbReference type="Gene3D" id="1.10.287.130">
    <property type="match status" value="1"/>
</dbReference>
<keyword evidence="8" id="KW-0472">Membrane</keyword>
<dbReference type="InterPro" id="IPR000014">
    <property type="entry name" value="PAS"/>
</dbReference>
<dbReference type="PANTHER" id="PTHR43547">
    <property type="entry name" value="TWO-COMPONENT HISTIDINE KINASE"/>
    <property type="match status" value="1"/>
</dbReference>
<evidence type="ECO:0000256" key="8">
    <source>
        <dbReference type="SAM" id="Phobius"/>
    </source>
</evidence>
<dbReference type="PROSITE" id="PS50112">
    <property type="entry name" value="PAS"/>
    <property type="match status" value="1"/>
</dbReference>
<comment type="subcellular location">
    <subcellularLocation>
        <location evidence="2">Cell membrane</location>
    </subcellularLocation>
</comment>
<feature type="transmembrane region" description="Helical" evidence="8">
    <location>
        <begin position="40"/>
        <end position="61"/>
    </location>
</feature>
<dbReference type="InterPro" id="IPR036890">
    <property type="entry name" value="HATPase_C_sf"/>
</dbReference>
<feature type="transmembrane region" description="Helical" evidence="8">
    <location>
        <begin position="114"/>
        <end position="131"/>
    </location>
</feature>
<dbReference type="Proteomes" id="UP000756387">
    <property type="component" value="Unassembled WGS sequence"/>
</dbReference>
<dbReference type="InterPro" id="IPR003594">
    <property type="entry name" value="HATPase_dom"/>
</dbReference>
<dbReference type="EC" id="2.7.13.3" evidence="3"/>
<dbReference type="SUPFAM" id="SSF55785">
    <property type="entry name" value="PYP-like sensor domain (PAS domain)"/>
    <property type="match status" value="1"/>
</dbReference>
<feature type="compositionally biased region" description="Acidic residues" evidence="7">
    <location>
        <begin position="541"/>
        <end position="559"/>
    </location>
</feature>
<keyword evidence="4" id="KW-0597">Phosphoprotein</keyword>
<dbReference type="GO" id="GO:0016301">
    <property type="term" value="F:kinase activity"/>
    <property type="evidence" value="ECO:0007669"/>
    <property type="project" value="UniProtKB-KW"/>
</dbReference>
<gene>
    <name evidence="11" type="ORF">IEQ44_09265</name>
</gene>
<dbReference type="CDD" id="cd00075">
    <property type="entry name" value="HATPase"/>
    <property type="match status" value="1"/>
</dbReference>
<evidence type="ECO:0000259" key="10">
    <source>
        <dbReference type="PROSITE" id="PS50112"/>
    </source>
</evidence>
<evidence type="ECO:0000313" key="12">
    <source>
        <dbReference type="Proteomes" id="UP000756387"/>
    </source>
</evidence>
<dbReference type="InterPro" id="IPR035965">
    <property type="entry name" value="PAS-like_dom_sf"/>
</dbReference>
<dbReference type="InterPro" id="IPR005467">
    <property type="entry name" value="His_kinase_dom"/>
</dbReference>
<evidence type="ECO:0000256" key="3">
    <source>
        <dbReference type="ARBA" id="ARBA00012438"/>
    </source>
</evidence>
<accession>A0ABR9RTJ1</accession>
<evidence type="ECO:0000256" key="2">
    <source>
        <dbReference type="ARBA" id="ARBA00004236"/>
    </source>
</evidence>
<dbReference type="InterPro" id="IPR036097">
    <property type="entry name" value="HisK_dim/P_sf"/>
</dbReference>
<evidence type="ECO:0000256" key="4">
    <source>
        <dbReference type="ARBA" id="ARBA00022553"/>
    </source>
</evidence>
<dbReference type="Gene3D" id="3.30.450.20">
    <property type="entry name" value="PAS domain"/>
    <property type="match status" value="1"/>
</dbReference>
<evidence type="ECO:0000256" key="6">
    <source>
        <dbReference type="ARBA" id="ARBA00023012"/>
    </source>
</evidence>
<dbReference type="InterPro" id="IPR003661">
    <property type="entry name" value="HisK_dim/P_dom"/>
</dbReference>
<evidence type="ECO:0000313" key="11">
    <source>
        <dbReference type="EMBL" id="MBE7324843.1"/>
    </source>
</evidence>
<sequence length="559" mass="59876">MPSEVPLSYRRSYEVWQVATFALTAVVGFCVIAFADRDVIGWPTYTGLTLLVLQGLLAAALTVRLLDARWRIAAPVLALAALVAMGHDLLPVAPMALIVLIIPLLWLVWEFDGLGFALSLSALAVLLVMLHDVGVPGASGPGWLQLLPVGLVGLALIVSAHQIAITLHRREEELMVRAEELRSHLSASEDRLLLLRGLLDTIDAVIVAYDDDGALIWDNAAAKRLVGRAGIDTDGQLVDELHMYAADRTTRLGVDEIALARAHRGEEFDSELIWFGPPGDQVAHLLSSKQIHRADAQRYGYVIVGLEVTELLDSIRVREEFLTTVSHELRTPLTSIIGYHELMEDEIDPADSGLHKMLAVAQRNATVLLNRVGQLLQASGSVEALVVERRPTDMDALLEGTLAPHHAAAATLGVRLEACVQQALKARVDPGCFEQVVDNLVSNALKHTPAGGTVQVNLGAGGSTLRFCVTDTGSGMSASEQRRVFDRFYRTTAANDQALQGLGVGLSVAKSIVEAHGGTITVQSRQGLGTTFVVEIPDAVGSDDDGGDDPSDAVSDDGV</sequence>
<keyword evidence="8" id="KW-1133">Transmembrane helix</keyword>
<reference evidence="11 12" key="1">
    <citation type="submission" date="2020-10" db="EMBL/GenBank/DDBJ databases">
        <title>Nocardioides sp. isolated from sludge.</title>
        <authorList>
            <person name="Zhang X."/>
        </authorList>
    </citation>
    <scope>NUCLEOTIDE SEQUENCE [LARGE SCALE GENOMIC DNA]</scope>
    <source>
        <strain evidence="11 12">Y6</strain>
    </source>
</reference>
<comment type="catalytic activity">
    <reaction evidence="1">
        <text>ATP + protein L-histidine = ADP + protein N-phospho-L-histidine.</text>
        <dbReference type="EC" id="2.7.13.3"/>
    </reaction>
</comment>
<keyword evidence="5 11" id="KW-0418">Kinase</keyword>
<feature type="domain" description="PAS" evidence="10">
    <location>
        <begin position="191"/>
        <end position="227"/>
    </location>
</feature>
<organism evidence="11 12">
    <name type="scientific">Nocardioides malaquae</name>
    <dbReference type="NCBI Taxonomy" id="2773426"/>
    <lineage>
        <taxon>Bacteria</taxon>
        <taxon>Bacillati</taxon>
        <taxon>Actinomycetota</taxon>
        <taxon>Actinomycetes</taxon>
        <taxon>Propionibacteriales</taxon>
        <taxon>Nocardioidaceae</taxon>
        <taxon>Nocardioides</taxon>
    </lineage>
</organism>
<keyword evidence="12" id="KW-1185">Reference proteome</keyword>
<dbReference type="Pfam" id="PF00512">
    <property type="entry name" value="HisKA"/>
    <property type="match status" value="1"/>
</dbReference>
<dbReference type="SMART" id="SM00387">
    <property type="entry name" value="HATPase_c"/>
    <property type="match status" value="1"/>
</dbReference>
<dbReference type="CDD" id="cd00082">
    <property type="entry name" value="HisKA"/>
    <property type="match status" value="1"/>
</dbReference>
<evidence type="ECO:0000256" key="1">
    <source>
        <dbReference type="ARBA" id="ARBA00000085"/>
    </source>
</evidence>
<dbReference type="Gene3D" id="3.30.565.10">
    <property type="entry name" value="Histidine kinase-like ATPase, C-terminal domain"/>
    <property type="match status" value="1"/>
</dbReference>
<feature type="transmembrane region" description="Helical" evidence="8">
    <location>
        <begin position="12"/>
        <end position="34"/>
    </location>
</feature>
<keyword evidence="8" id="KW-0812">Transmembrane</keyword>
<dbReference type="PRINTS" id="PR00344">
    <property type="entry name" value="BCTRLSENSOR"/>
</dbReference>
<dbReference type="RefSeq" id="WP_193638166.1">
    <property type="nucleotide sequence ID" value="NZ_JADCSA010000007.1"/>
</dbReference>
<feature type="transmembrane region" description="Helical" evidence="8">
    <location>
        <begin position="68"/>
        <end position="86"/>
    </location>
</feature>
<dbReference type="InterPro" id="IPR004358">
    <property type="entry name" value="Sig_transdc_His_kin-like_C"/>
</dbReference>
<proteinExistence type="predicted"/>
<feature type="domain" description="Histidine kinase" evidence="9">
    <location>
        <begin position="324"/>
        <end position="540"/>
    </location>
</feature>
<dbReference type="Pfam" id="PF02518">
    <property type="entry name" value="HATPase_c"/>
    <property type="match status" value="1"/>
</dbReference>
<evidence type="ECO:0000259" key="9">
    <source>
        <dbReference type="PROSITE" id="PS50109"/>
    </source>
</evidence>
<comment type="caution">
    <text evidence="11">The sequence shown here is derived from an EMBL/GenBank/DDBJ whole genome shotgun (WGS) entry which is preliminary data.</text>
</comment>
<dbReference type="PANTHER" id="PTHR43547:SF2">
    <property type="entry name" value="HYBRID SIGNAL TRANSDUCTION HISTIDINE KINASE C"/>
    <property type="match status" value="1"/>
</dbReference>
<name>A0ABR9RTJ1_9ACTN</name>
<dbReference type="EMBL" id="JADCSA010000007">
    <property type="protein sequence ID" value="MBE7324843.1"/>
    <property type="molecule type" value="Genomic_DNA"/>
</dbReference>
<dbReference type="SUPFAM" id="SSF47384">
    <property type="entry name" value="Homodimeric domain of signal transducing histidine kinase"/>
    <property type="match status" value="1"/>
</dbReference>
<dbReference type="PROSITE" id="PS50109">
    <property type="entry name" value="HIS_KIN"/>
    <property type="match status" value="1"/>
</dbReference>